<proteinExistence type="predicted"/>
<comment type="caution">
    <text evidence="1">The sequence shown here is derived from an EMBL/GenBank/DDBJ whole genome shotgun (WGS) entry which is preliminary data.</text>
</comment>
<name>A0ABD0J565_9CAEN</name>
<accession>A0ABD0J565</accession>
<dbReference type="AlphaFoldDB" id="A0ABD0J565"/>
<organism evidence="1 2">
    <name type="scientific">Batillaria attramentaria</name>
    <dbReference type="NCBI Taxonomy" id="370345"/>
    <lineage>
        <taxon>Eukaryota</taxon>
        <taxon>Metazoa</taxon>
        <taxon>Spiralia</taxon>
        <taxon>Lophotrochozoa</taxon>
        <taxon>Mollusca</taxon>
        <taxon>Gastropoda</taxon>
        <taxon>Caenogastropoda</taxon>
        <taxon>Sorbeoconcha</taxon>
        <taxon>Cerithioidea</taxon>
        <taxon>Batillariidae</taxon>
        <taxon>Batillaria</taxon>
    </lineage>
</organism>
<dbReference type="Proteomes" id="UP001519460">
    <property type="component" value="Unassembled WGS sequence"/>
</dbReference>
<reference evidence="1 2" key="1">
    <citation type="journal article" date="2023" name="Sci. Data">
        <title>Genome assembly of the Korean intertidal mud-creeper Batillaria attramentaria.</title>
        <authorList>
            <person name="Patra A.K."/>
            <person name="Ho P.T."/>
            <person name="Jun S."/>
            <person name="Lee S.J."/>
            <person name="Kim Y."/>
            <person name="Won Y.J."/>
        </authorList>
    </citation>
    <scope>NUCLEOTIDE SEQUENCE [LARGE SCALE GENOMIC DNA]</scope>
    <source>
        <strain evidence="1">Wonlab-2016</strain>
    </source>
</reference>
<evidence type="ECO:0000313" key="1">
    <source>
        <dbReference type="EMBL" id="KAK7461564.1"/>
    </source>
</evidence>
<sequence>MVGHLDQSGAPGGYGYSQLVTTTCSTPQNRKQSLFACSFFFLSSSLKWVCVTEDWRILPRQHDLVDRGRVVPDEVIGCCRSFVFTSYSPVPPPTLDKSSNLSLVP</sequence>
<protein>
    <submittedName>
        <fullName evidence="1">Uncharacterized protein</fullName>
    </submittedName>
</protein>
<evidence type="ECO:0000313" key="2">
    <source>
        <dbReference type="Proteomes" id="UP001519460"/>
    </source>
</evidence>
<gene>
    <name evidence="1" type="ORF">BaRGS_00038681</name>
</gene>
<dbReference type="EMBL" id="JACVVK020000635">
    <property type="protein sequence ID" value="KAK7461564.1"/>
    <property type="molecule type" value="Genomic_DNA"/>
</dbReference>
<keyword evidence="2" id="KW-1185">Reference proteome</keyword>